<gene>
    <name evidence="1" type="ORF">E5676_scaffold388G00830</name>
</gene>
<evidence type="ECO:0000313" key="2">
    <source>
        <dbReference type="Proteomes" id="UP000321947"/>
    </source>
</evidence>
<sequence length="260" mass="30198">MELRRYLLDNHVWRRNKLHDGSVERRPPPIVLNGHDILGQVDFLEFQVMSTLLNFEGKTKDTMNARLVLQDLKIRKDLHLIEVGNRLVKSHTSYMLTSNEGVAFCNFLKSVKFLDGVVSNISRCVNEGDEKVSSLKTHDYHILLHQLLSIVGEFEVFMHKVRPLGATSSKSLSQEEKRQTHWCILSNVDEIVEYCKQAALSTYSKDINEHFLISLKIRSSKRVKEIIFRMISSHLRWDLHLTFNPTLDASWVGYDFTDRT</sequence>
<name>A0A5D3BR84_CUCMM</name>
<proteinExistence type="predicted"/>
<evidence type="ECO:0000313" key="1">
    <source>
        <dbReference type="EMBL" id="TYK02183.1"/>
    </source>
</evidence>
<comment type="caution">
    <text evidence="1">The sequence shown here is derived from an EMBL/GenBank/DDBJ whole genome shotgun (WGS) entry which is preliminary data.</text>
</comment>
<protein>
    <submittedName>
        <fullName evidence="1">Uncharacterized protein</fullName>
    </submittedName>
</protein>
<dbReference type="PANTHER" id="PTHR10775">
    <property type="entry name" value="OS08G0208400 PROTEIN"/>
    <property type="match status" value="1"/>
</dbReference>
<dbReference type="AlphaFoldDB" id="A0A5D3BR84"/>
<accession>A0A5D3BR84</accession>
<organism evidence="1 2">
    <name type="scientific">Cucumis melo var. makuwa</name>
    <name type="common">Oriental melon</name>
    <dbReference type="NCBI Taxonomy" id="1194695"/>
    <lineage>
        <taxon>Eukaryota</taxon>
        <taxon>Viridiplantae</taxon>
        <taxon>Streptophyta</taxon>
        <taxon>Embryophyta</taxon>
        <taxon>Tracheophyta</taxon>
        <taxon>Spermatophyta</taxon>
        <taxon>Magnoliopsida</taxon>
        <taxon>eudicotyledons</taxon>
        <taxon>Gunneridae</taxon>
        <taxon>Pentapetalae</taxon>
        <taxon>rosids</taxon>
        <taxon>fabids</taxon>
        <taxon>Cucurbitales</taxon>
        <taxon>Cucurbitaceae</taxon>
        <taxon>Benincaseae</taxon>
        <taxon>Cucumis</taxon>
    </lineage>
</organism>
<reference evidence="1 2" key="1">
    <citation type="submission" date="2019-08" db="EMBL/GenBank/DDBJ databases">
        <title>Draft genome sequences of two oriental melons (Cucumis melo L. var makuwa).</title>
        <authorList>
            <person name="Kwon S.-Y."/>
        </authorList>
    </citation>
    <scope>NUCLEOTIDE SEQUENCE [LARGE SCALE GENOMIC DNA]</scope>
    <source>
        <strain evidence="2">cv. Chang Bougi</strain>
        <tissue evidence="1">Leaf</tissue>
    </source>
</reference>
<dbReference type="EMBL" id="SSTD01015868">
    <property type="protein sequence ID" value="TYK02183.1"/>
    <property type="molecule type" value="Genomic_DNA"/>
</dbReference>
<dbReference type="PANTHER" id="PTHR10775:SF177">
    <property type="entry name" value="TNP2, PARTIAL"/>
    <property type="match status" value="1"/>
</dbReference>
<dbReference type="Proteomes" id="UP000321947">
    <property type="component" value="Unassembled WGS sequence"/>
</dbReference>